<evidence type="ECO:0000256" key="1">
    <source>
        <dbReference type="SAM" id="MobiDB-lite"/>
    </source>
</evidence>
<reference evidence="2" key="1">
    <citation type="submission" date="2020-04" db="EMBL/GenBank/DDBJ databases">
        <title>Analysis of mating type loci in Filobasidium floriforme.</title>
        <authorList>
            <person name="Nowrousian M."/>
        </authorList>
    </citation>
    <scope>NUCLEOTIDE SEQUENCE</scope>
    <source>
        <strain evidence="2">CBS 6242</strain>
    </source>
</reference>
<gene>
    <name evidence="2" type="ORF">FFLO_02926</name>
</gene>
<dbReference type="EMBL" id="JABELV010000050">
    <property type="protein sequence ID" value="KAG7553641.1"/>
    <property type="molecule type" value="Genomic_DNA"/>
</dbReference>
<evidence type="ECO:0000313" key="2">
    <source>
        <dbReference type="EMBL" id="KAG7553641.1"/>
    </source>
</evidence>
<dbReference type="Proteomes" id="UP000812966">
    <property type="component" value="Unassembled WGS sequence"/>
</dbReference>
<comment type="caution">
    <text evidence="2">The sequence shown here is derived from an EMBL/GenBank/DDBJ whole genome shotgun (WGS) entry which is preliminary data.</text>
</comment>
<feature type="region of interest" description="Disordered" evidence="1">
    <location>
        <begin position="1"/>
        <end position="47"/>
    </location>
</feature>
<organism evidence="2 3">
    <name type="scientific">Filobasidium floriforme</name>
    <dbReference type="NCBI Taxonomy" id="5210"/>
    <lineage>
        <taxon>Eukaryota</taxon>
        <taxon>Fungi</taxon>
        <taxon>Dikarya</taxon>
        <taxon>Basidiomycota</taxon>
        <taxon>Agaricomycotina</taxon>
        <taxon>Tremellomycetes</taxon>
        <taxon>Filobasidiales</taxon>
        <taxon>Filobasidiaceae</taxon>
        <taxon>Filobasidium</taxon>
    </lineage>
</organism>
<feature type="compositionally biased region" description="Acidic residues" evidence="1">
    <location>
        <begin position="37"/>
        <end position="46"/>
    </location>
</feature>
<sequence length="274" mass="31327">MEEVSEQAEVTQPGPQQVVLADSSPKDEGTGQAGSENDTEAEDDFGDINWDAPHLDITKYLIKIMDRPDKLIGRQQAKNKKHILFYLGAHLTYKIRHILKRAPFALGFNDMKGYLHKLHSLLKGDDAQERKLYVSCSPHLAALTAIIVRSRKGPPNEKQNAKQARDHPMLGKNRNFSTAFPPLQEWIALLDQELDFTIQTFPEISQLDWETRMDARDMKPAARRRIFWLDWNCLEPEYCLVFDTTPAEVFSPAGTDYDHSSLIDEHQAWILAET</sequence>
<proteinExistence type="predicted"/>
<accession>A0A8K0JM27</accession>
<protein>
    <submittedName>
        <fullName evidence="2">Uncharacterized protein</fullName>
    </submittedName>
</protein>
<feature type="compositionally biased region" description="Basic and acidic residues" evidence="1">
    <location>
        <begin position="159"/>
        <end position="169"/>
    </location>
</feature>
<keyword evidence="3" id="KW-1185">Reference proteome</keyword>
<evidence type="ECO:0000313" key="3">
    <source>
        <dbReference type="Proteomes" id="UP000812966"/>
    </source>
</evidence>
<name>A0A8K0JM27_9TREE</name>
<feature type="region of interest" description="Disordered" evidence="1">
    <location>
        <begin position="152"/>
        <end position="173"/>
    </location>
</feature>
<dbReference type="AlphaFoldDB" id="A0A8K0JM27"/>